<protein>
    <submittedName>
        <fullName evidence="2">Uncharacterized protein</fullName>
    </submittedName>
</protein>
<proteinExistence type="predicted"/>
<comment type="caution">
    <text evidence="2">The sequence shown here is derived from an EMBL/GenBank/DDBJ whole genome shotgun (WGS) entry which is preliminary data.</text>
</comment>
<feature type="compositionally biased region" description="Basic and acidic residues" evidence="1">
    <location>
        <begin position="177"/>
        <end position="191"/>
    </location>
</feature>
<reference evidence="2 3" key="1">
    <citation type="journal article" date="2024" name="Plant Biotechnol. J.">
        <title>Dendrobium thyrsiflorum genome and its molecular insights into genes involved in important horticultural traits.</title>
        <authorList>
            <person name="Chen B."/>
            <person name="Wang J.Y."/>
            <person name="Zheng P.J."/>
            <person name="Li K.L."/>
            <person name="Liang Y.M."/>
            <person name="Chen X.F."/>
            <person name="Zhang C."/>
            <person name="Zhao X."/>
            <person name="He X."/>
            <person name="Zhang G.Q."/>
            <person name="Liu Z.J."/>
            <person name="Xu Q."/>
        </authorList>
    </citation>
    <scope>NUCLEOTIDE SEQUENCE [LARGE SCALE GENOMIC DNA]</scope>
    <source>
        <strain evidence="2">GZMU011</strain>
    </source>
</reference>
<dbReference type="AlphaFoldDB" id="A0ABD0TYA4"/>
<feature type="compositionally biased region" description="Gly residues" evidence="1">
    <location>
        <begin position="152"/>
        <end position="176"/>
    </location>
</feature>
<gene>
    <name evidence="2" type="ORF">M5K25_026855</name>
</gene>
<evidence type="ECO:0000313" key="3">
    <source>
        <dbReference type="Proteomes" id="UP001552299"/>
    </source>
</evidence>
<accession>A0ABD0TYA4</accession>
<sequence length="209" mass="21730">MQLVLSQHYALGCQALFCEFSYVAHLEGCLATQRGDIKQHLNLVPLIHGPGGKWLNRLSNKEVLVESKTWVMVGTADEGVWTVGSVHQSPLSGLVGVLRAEPLGHSPRTLTLGGGAVERRVSDGCPAERRASSGCLAERQVSGGCPTECRASGGGLAERRASGGGPAERWASGGGPTERRASGGGSAERRALGGGPAELRALTHGESLM</sequence>
<dbReference type="EMBL" id="JANQDX010000019">
    <property type="protein sequence ID" value="KAL0904714.1"/>
    <property type="molecule type" value="Genomic_DNA"/>
</dbReference>
<organism evidence="2 3">
    <name type="scientific">Dendrobium thyrsiflorum</name>
    <name type="common">Pinecone-like raceme dendrobium</name>
    <name type="synonym">Orchid</name>
    <dbReference type="NCBI Taxonomy" id="117978"/>
    <lineage>
        <taxon>Eukaryota</taxon>
        <taxon>Viridiplantae</taxon>
        <taxon>Streptophyta</taxon>
        <taxon>Embryophyta</taxon>
        <taxon>Tracheophyta</taxon>
        <taxon>Spermatophyta</taxon>
        <taxon>Magnoliopsida</taxon>
        <taxon>Liliopsida</taxon>
        <taxon>Asparagales</taxon>
        <taxon>Orchidaceae</taxon>
        <taxon>Epidendroideae</taxon>
        <taxon>Malaxideae</taxon>
        <taxon>Dendrobiinae</taxon>
        <taxon>Dendrobium</taxon>
    </lineage>
</organism>
<feature type="region of interest" description="Disordered" evidence="1">
    <location>
        <begin position="149"/>
        <end position="209"/>
    </location>
</feature>
<evidence type="ECO:0000256" key="1">
    <source>
        <dbReference type="SAM" id="MobiDB-lite"/>
    </source>
</evidence>
<evidence type="ECO:0000313" key="2">
    <source>
        <dbReference type="EMBL" id="KAL0904714.1"/>
    </source>
</evidence>
<dbReference type="Proteomes" id="UP001552299">
    <property type="component" value="Unassembled WGS sequence"/>
</dbReference>
<name>A0ABD0TYA4_DENTH</name>
<keyword evidence="3" id="KW-1185">Reference proteome</keyword>